<evidence type="ECO:0000256" key="6">
    <source>
        <dbReference type="ARBA" id="ARBA00022841"/>
    </source>
</evidence>
<dbReference type="EMBL" id="OCTN01000011">
    <property type="protein sequence ID" value="SOH95462.1"/>
    <property type="molecule type" value="Genomic_DNA"/>
</dbReference>
<evidence type="ECO:0000259" key="8">
    <source>
        <dbReference type="Pfam" id="PF16822"/>
    </source>
</evidence>
<keyword evidence="10" id="KW-1185">Reference proteome</keyword>
<feature type="domain" description="AlgX/AlgJ SGNH hydrolase-like" evidence="8">
    <location>
        <begin position="57"/>
        <end position="324"/>
    </location>
</feature>
<evidence type="ECO:0000313" key="9">
    <source>
        <dbReference type="EMBL" id="SOH95462.1"/>
    </source>
</evidence>
<dbReference type="Proteomes" id="UP000220034">
    <property type="component" value="Unassembled WGS sequence"/>
</dbReference>
<dbReference type="GO" id="GO:0042597">
    <property type="term" value="C:periplasmic space"/>
    <property type="evidence" value="ECO:0007669"/>
    <property type="project" value="UniProtKB-SubCell"/>
</dbReference>
<accession>A0A2C9CW17</accession>
<keyword evidence="6" id="KW-0016">Alginate biosynthesis</keyword>
<feature type="signal peptide" evidence="7">
    <location>
        <begin position="1"/>
        <end position="24"/>
    </location>
</feature>
<organism evidence="9 10">
    <name type="scientific">Pontivivens marinum</name>
    <dbReference type="NCBI Taxonomy" id="1690039"/>
    <lineage>
        <taxon>Bacteria</taxon>
        <taxon>Pseudomonadati</taxon>
        <taxon>Pseudomonadota</taxon>
        <taxon>Alphaproteobacteria</taxon>
        <taxon>Rhodobacterales</taxon>
        <taxon>Paracoccaceae</taxon>
        <taxon>Pontivivens</taxon>
    </lineage>
</organism>
<evidence type="ECO:0000256" key="2">
    <source>
        <dbReference type="ARBA" id="ARBA00005182"/>
    </source>
</evidence>
<evidence type="ECO:0000256" key="5">
    <source>
        <dbReference type="ARBA" id="ARBA00022764"/>
    </source>
</evidence>
<protein>
    <submittedName>
        <fullName evidence="9">SGNH hydrolase-like domain-containing protein, acetyltransferase AlgX</fullName>
    </submittedName>
</protein>
<dbReference type="RefSeq" id="WP_097931986.1">
    <property type="nucleotide sequence ID" value="NZ_OCTN01000011.1"/>
</dbReference>
<name>A0A2C9CW17_9RHOB</name>
<gene>
    <name evidence="9" type="ORF">SAMN06273572_11141</name>
</gene>
<keyword evidence="4 7" id="KW-0732">Signal</keyword>
<dbReference type="AlphaFoldDB" id="A0A2C9CW17"/>
<dbReference type="GO" id="GO:0042121">
    <property type="term" value="P:alginic acid biosynthetic process"/>
    <property type="evidence" value="ECO:0007669"/>
    <property type="project" value="UniProtKB-UniPathway"/>
</dbReference>
<dbReference type="InterPro" id="IPR031811">
    <property type="entry name" value="ALGX/ALGJ_SGNH-like"/>
</dbReference>
<evidence type="ECO:0000313" key="10">
    <source>
        <dbReference type="Proteomes" id="UP000220034"/>
    </source>
</evidence>
<dbReference type="UniPathway" id="UPA00286"/>
<evidence type="ECO:0000256" key="1">
    <source>
        <dbReference type="ARBA" id="ARBA00004418"/>
    </source>
</evidence>
<keyword evidence="5" id="KW-0574">Periplasm</keyword>
<proteinExistence type="predicted"/>
<evidence type="ECO:0000256" key="3">
    <source>
        <dbReference type="ARBA" id="ARBA00022679"/>
    </source>
</evidence>
<comment type="subcellular location">
    <subcellularLocation>
        <location evidence="1">Periplasm</location>
    </subcellularLocation>
</comment>
<keyword evidence="3 9" id="KW-0808">Transferase</keyword>
<sequence>MIYPIFRSSLLAGIALFGLSTASAAQHAVDCPELRDADQYPDRFRSRAPFFGDTVSGWAFRNADLEYAPPISENVHNLMTQLVDEFTRRDVTLAVIVPPSRALTAGSDVIGRVAPDFSQDNASAAYHLRIDQLRNTGAYAPDILDHLERHLDDREVFYFKQDHHWTPSGAQVSALALREVLEEQRPAVLGPELGTAFVYDDWSQRDQIGSYGAAIQEVCGVELEREPAAAQSVKPITGASVDMAAALFGNAADVDSDVVLVGTSFSNHGGIDNYRSRDAFTYAMQRDVLNRAVVGGGATEPMLSYLRSQLFLNIAPELLIWEFPSTGRINDLNAFRQLIGSAALRCVDRADTAGAHPISISNNDWIEITDFNVMPFDIVNATASILFQGNVEVEFSYSGGGTGISLMESGDRTPRDLRSNFMATYLDRQQGAELEQLRVRYVGDISEPFDITLELCAG</sequence>
<keyword evidence="9" id="KW-0378">Hydrolase</keyword>
<evidence type="ECO:0000256" key="7">
    <source>
        <dbReference type="SAM" id="SignalP"/>
    </source>
</evidence>
<evidence type="ECO:0000256" key="4">
    <source>
        <dbReference type="ARBA" id="ARBA00022729"/>
    </source>
</evidence>
<feature type="chain" id="PRO_5013265542" evidence="7">
    <location>
        <begin position="25"/>
        <end position="458"/>
    </location>
</feature>
<comment type="pathway">
    <text evidence="2">Glycan biosynthesis; alginate biosynthesis.</text>
</comment>
<dbReference type="Pfam" id="PF16822">
    <property type="entry name" value="ALGX"/>
    <property type="match status" value="1"/>
</dbReference>
<dbReference type="GO" id="GO:0016740">
    <property type="term" value="F:transferase activity"/>
    <property type="evidence" value="ECO:0007669"/>
    <property type="project" value="UniProtKB-KW"/>
</dbReference>
<reference evidence="10" key="1">
    <citation type="submission" date="2017-09" db="EMBL/GenBank/DDBJ databases">
        <authorList>
            <person name="Varghese N."/>
            <person name="Submissions S."/>
        </authorList>
    </citation>
    <scope>NUCLEOTIDE SEQUENCE [LARGE SCALE GENOMIC DNA]</scope>
    <source>
        <strain evidence="10">C7</strain>
    </source>
</reference>
<dbReference type="GO" id="GO:0016787">
    <property type="term" value="F:hydrolase activity"/>
    <property type="evidence" value="ECO:0007669"/>
    <property type="project" value="UniProtKB-KW"/>
</dbReference>
<dbReference type="OrthoDB" id="5657087at2"/>